<evidence type="ECO:0000313" key="2">
    <source>
        <dbReference type="Proteomes" id="UP000077115"/>
    </source>
</evidence>
<organism evidence="1 2">
    <name type="scientific">Batrachochytrium dendrobatidis (strain JEL423)</name>
    <dbReference type="NCBI Taxonomy" id="403673"/>
    <lineage>
        <taxon>Eukaryota</taxon>
        <taxon>Fungi</taxon>
        <taxon>Fungi incertae sedis</taxon>
        <taxon>Chytridiomycota</taxon>
        <taxon>Chytridiomycota incertae sedis</taxon>
        <taxon>Chytridiomycetes</taxon>
        <taxon>Rhizophydiales</taxon>
        <taxon>Rhizophydiales incertae sedis</taxon>
        <taxon>Batrachochytrium</taxon>
    </lineage>
</organism>
<gene>
    <name evidence="1" type="ORF">BDEG_20174</name>
</gene>
<dbReference type="AlphaFoldDB" id="A0A177W8A2"/>
<protein>
    <submittedName>
        <fullName evidence="1">Uncharacterized protein</fullName>
    </submittedName>
</protein>
<sequence>MDTPIQILVYESLDCLECSQHIHGDALNRIGNVEIVDDTVGLGHDEPDSLVNPTPSRGQHSICDSVSSRQAQFQEISSRTTRSKIPHTAELLANKLTIKHTNPHVRVSKSKSHFRVARRVKIVLSDTEKQVFVKSIVATLAKTQQVDSKEHTRILRSITFRKFVDAK</sequence>
<accession>A0A177W8A2</accession>
<reference evidence="1 2" key="1">
    <citation type="submission" date="2006-10" db="EMBL/GenBank/DDBJ databases">
        <title>The Genome Sequence of Batrachochytrium dendrobatidis JEL423.</title>
        <authorList>
            <consortium name="The Broad Institute Genome Sequencing Platform"/>
            <person name="Birren B."/>
            <person name="Lander E."/>
            <person name="Galagan J."/>
            <person name="Cuomo C."/>
            <person name="Devon K."/>
            <person name="Jaffe D."/>
            <person name="Butler J."/>
            <person name="Alvarez P."/>
            <person name="Gnerre S."/>
            <person name="Grabherr M."/>
            <person name="Kleber M."/>
            <person name="Mauceli E."/>
            <person name="Brockman W."/>
            <person name="Young S."/>
            <person name="LaButti K."/>
            <person name="Sykes S."/>
            <person name="DeCaprio D."/>
            <person name="Crawford M."/>
            <person name="Koehrsen M."/>
            <person name="Engels R."/>
            <person name="Montgomery P."/>
            <person name="Pearson M."/>
            <person name="Howarth C."/>
            <person name="Larson L."/>
            <person name="White J."/>
            <person name="O'Leary S."/>
            <person name="Kodira C."/>
            <person name="Zeng Q."/>
            <person name="Yandava C."/>
            <person name="Alvarado L."/>
            <person name="Longcore J."/>
            <person name="James T."/>
        </authorList>
    </citation>
    <scope>NUCLEOTIDE SEQUENCE [LARGE SCALE GENOMIC DNA]</scope>
    <source>
        <strain evidence="1 2">JEL423</strain>
    </source>
</reference>
<reference evidence="1 2" key="2">
    <citation type="submission" date="2016-05" db="EMBL/GenBank/DDBJ databases">
        <title>Lineage-specific infection strategies underlie the spectrum of fungal disease in amphibians.</title>
        <authorList>
            <person name="Cuomo C.A."/>
            <person name="Farrer R.A."/>
            <person name="James T."/>
            <person name="Longcore J."/>
            <person name="Birren B."/>
        </authorList>
    </citation>
    <scope>NUCLEOTIDE SEQUENCE [LARGE SCALE GENOMIC DNA]</scope>
    <source>
        <strain evidence="1 2">JEL423</strain>
    </source>
</reference>
<dbReference type="Proteomes" id="UP000077115">
    <property type="component" value="Unassembled WGS sequence"/>
</dbReference>
<name>A0A177W8A2_BATDL</name>
<dbReference type="EMBL" id="DS022300">
    <property type="protein sequence ID" value="OAJ35952.1"/>
    <property type="molecule type" value="Genomic_DNA"/>
</dbReference>
<proteinExistence type="predicted"/>
<dbReference type="VEuPathDB" id="FungiDB:BDEG_20174"/>
<evidence type="ECO:0000313" key="1">
    <source>
        <dbReference type="EMBL" id="OAJ35952.1"/>
    </source>
</evidence>